<feature type="transmembrane region" description="Helical" evidence="7">
    <location>
        <begin position="146"/>
        <end position="166"/>
    </location>
</feature>
<comment type="subcellular location">
    <subcellularLocation>
        <location evidence="1">Endoplasmic reticulum membrane</location>
        <topology evidence="1">Multi-pass membrane protein</topology>
    </subcellularLocation>
</comment>
<reference evidence="8" key="1">
    <citation type="submission" date="2020-11" db="EMBL/GenBank/DDBJ databases">
        <authorList>
            <person name="Tran Van P."/>
        </authorList>
    </citation>
    <scope>NUCLEOTIDE SEQUENCE</scope>
</reference>
<dbReference type="Pfam" id="PF07086">
    <property type="entry name" value="Jagunal"/>
    <property type="match status" value="1"/>
</dbReference>
<dbReference type="PANTHER" id="PTHR20955">
    <property type="entry name" value="PROTEIN JAGUNAL HOMOLOG 1"/>
    <property type="match status" value="1"/>
</dbReference>
<dbReference type="GO" id="GO:0007029">
    <property type="term" value="P:endoplasmic reticulum organization"/>
    <property type="evidence" value="ECO:0007669"/>
    <property type="project" value="InterPro"/>
</dbReference>
<evidence type="ECO:0000256" key="3">
    <source>
        <dbReference type="ARBA" id="ARBA00022692"/>
    </source>
</evidence>
<comment type="similarity">
    <text evidence="2">Belongs to the jagunal family.</text>
</comment>
<keyword evidence="6 7" id="KW-0472">Membrane</keyword>
<evidence type="ECO:0000256" key="2">
    <source>
        <dbReference type="ARBA" id="ARBA00008462"/>
    </source>
</evidence>
<keyword evidence="4" id="KW-0256">Endoplasmic reticulum</keyword>
<dbReference type="GO" id="GO:0016192">
    <property type="term" value="P:vesicle-mediated transport"/>
    <property type="evidence" value="ECO:0007669"/>
    <property type="project" value="TreeGrafter"/>
</dbReference>
<feature type="transmembrane region" description="Helical" evidence="7">
    <location>
        <begin position="74"/>
        <end position="95"/>
    </location>
</feature>
<gene>
    <name evidence="8" type="ORF">TSIB3V08_LOCUS3744</name>
</gene>
<evidence type="ECO:0000256" key="6">
    <source>
        <dbReference type="ARBA" id="ARBA00023136"/>
    </source>
</evidence>
<name>A0A7R9ASW3_TIMSH</name>
<dbReference type="PANTHER" id="PTHR20955:SF1">
    <property type="entry name" value="PROTEIN JAGUNAL HOMOLOG 1"/>
    <property type="match status" value="1"/>
</dbReference>
<sequence>MCLDTYWGLIPVAWDLLWAIRSQRSLWGPRLVVGIMASKGGPIALGTDGTDFAHRQRVAAQYQISALNKSRLKYCIFFHYLLFFAMLAKLSADILDRLDIFILEIEELQVPEPLWWEYIWCISLLLSFLGLAAVRKNRIKAMQRYMIGIGVFGFGPILYAAIYYFSDVWSYMSTGETEDLFVWQGYPYAFLWYAFIILAVQVHFFSLYFAWNLLAAWKARGGAKKVD</sequence>
<organism evidence="8">
    <name type="scientific">Timema shepardi</name>
    <name type="common">Walking stick</name>
    <dbReference type="NCBI Taxonomy" id="629360"/>
    <lineage>
        <taxon>Eukaryota</taxon>
        <taxon>Metazoa</taxon>
        <taxon>Ecdysozoa</taxon>
        <taxon>Arthropoda</taxon>
        <taxon>Hexapoda</taxon>
        <taxon>Insecta</taxon>
        <taxon>Pterygota</taxon>
        <taxon>Neoptera</taxon>
        <taxon>Polyneoptera</taxon>
        <taxon>Phasmatodea</taxon>
        <taxon>Timematodea</taxon>
        <taxon>Timematoidea</taxon>
        <taxon>Timematidae</taxon>
        <taxon>Timema</taxon>
    </lineage>
</organism>
<feature type="transmembrane region" description="Helical" evidence="7">
    <location>
        <begin position="115"/>
        <end position="134"/>
    </location>
</feature>
<protein>
    <recommendedName>
        <fullName evidence="9">Protein jagunal</fullName>
    </recommendedName>
</protein>
<evidence type="ECO:0000256" key="1">
    <source>
        <dbReference type="ARBA" id="ARBA00004477"/>
    </source>
</evidence>
<dbReference type="AlphaFoldDB" id="A0A7R9ASW3"/>
<proteinExistence type="inferred from homology"/>
<keyword evidence="3 7" id="KW-0812">Transmembrane</keyword>
<dbReference type="InterPro" id="IPR009787">
    <property type="entry name" value="Jagunal"/>
</dbReference>
<dbReference type="EMBL" id="OC001265">
    <property type="protein sequence ID" value="CAD7259540.1"/>
    <property type="molecule type" value="Genomic_DNA"/>
</dbReference>
<accession>A0A7R9ASW3</accession>
<evidence type="ECO:0000256" key="7">
    <source>
        <dbReference type="SAM" id="Phobius"/>
    </source>
</evidence>
<keyword evidence="5 7" id="KW-1133">Transmembrane helix</keyword>
<feature type="transmembrane region" description="Helical" evidence="7">
    <location>
        <begin position="186"/>
        <end position="211"/>
    </location>
</feature>
<evidence type="ECO:0008006" key="9">
    <source>
        <dbReference type="Google" id="ProtNLM"/>
    </source>
</evidence>
<dbReference type="GO" id="GO:0005789">
    <property type="term" value="C:endoplasmic reticulum membrane"/>
    <property type="evidence" value="ECO:0007669"/>
    <property type="project" value="UniProtKB-SubCell"/>
</dbReference>
<evidence type="ECO:0000256" key="5">
    <source>
        <dbReference type="ARBA" id="ARBA00022989"/>
    </source>
</evidence>
<evidence type="ECO:0000256" key="4">
    <source>
        <dbReference type="ARBA" id="ARBA00022824"/>
    </source>
</evidence>
<evidence type="ECO:0000313" key="8">
    <source>
        <dbReference type="EMBL" id="CAD7259540.1"/>
    </source>
</evidence>